<evidence type="ECO:0000313" key="2">
    <source>
        <dbReference type="EMBL" id="GAA4858372.1"/>
    </source>
</evidence>
<organism evidence="2 3">
    <name type="scientific">Actinomycetospora straminea</name>
    <dbReference type="NCBI Taxonomy" id="663607"/>
    <lineage>
        <taxon>Bacteria</taxon>
        <taxon>Bacillati</taxon>
        <taxon>Actinomycetota</taxon>
        <taxon>Actinomycetes</taxon>
        <taxon>Pseudonocardiales</taxon>
        <taxon>Pseudonocardiaceae</taxon>
        <taxon>Actinomycetospora</taxon>
    </lineage>
</organism>
<keyword evidence="3" id="KW-1185">Reference proteome</keyword>
<sequence length="78" mass="8008">MADTPATSTDRAMFSPDDLLQPHAGGEPAVNSGECRDSTQRDGASRDTFGGFVARVRVPVLGGTVRTPLSAAGSRSSS</sequence>
<feature type="compositionally biased region" description="Polar residues" evidence="1">
    <location>
        <begin position="1"/>
        <end position="10"/>
    </location>
</feature>
<protein>
    <submittedName>
        <fullName evidence="2">Uncharacterized protein</fullName>
    </submittedName>
</protein>
<gene>
    <name evidence="2" type="ORF">GCM10023203_01440</name>
</gene>
<evidence type="ECO:0000313" key="3">
    <source>
        <dbReference type="Proteomes" id="UP001500457"/>
    </source>
</evidence>
<feature type="region of interest" description="Disordered" evidence="1">
    <location>
        <begin position="1"/>
        <end position="50"/>
    </location>
</feature>
<comment type="caution">
    <text evidence="2">The sequence shown here is derived from an EMBL/GenBank/DDBJ whole genome shotgun (WGS) entry which is preliminary data.</text>
</comment>
<reference evidence="3" key="1">
    <citation type="journal article" date="2019" name="Int. J. Syst. Evol. Microbiol.">
        <title>The Global Catalogue of Microorganisms (GCM) 10K type strain sequencing project: providing services to taxonomists for standard genome sequencing and annotation.</title>
        <authorList>
            <consortium name="The Broad Institute Genomics Platform"/>
            <consortium name="The Broad Institute Genome Sequencing Center for Infectious Disease"/>
            <person name="Wu L."/>
            <person name="Ma J."/>
        </authorList>
    </citation>
    <scope>NUCLEOTIDE SEQUENCE [LARGE SCALE GENOMIC DNA]</scope>
    <source>
        <strain evidence="3">JCM 17983</strain>
    </source>
</reference>
<feature type="compositionally biased region" description="Basic and acidic residues" evidence="1">
    <location>
        <begin position="34"/>
        <end position="45"/>
    </location>
</feature>
<proteinExistence type="predicted"/>
<accession>A0ABP9DS51</accession>
<dbReference type="EMBL" id="BAABHQ010000001">
    <property type="protein sequence ID" value="GAA4858372.1"/>
    <property type="molecule type" value="Genomic_DNA"/>
</dbReference>
<dbReference type="Proteomes" id="UP001500457">
    <property type="component" value="Unassembled WGS sequence"/>
</dbReference>
<evidence type="ECO:0000256" key="1">
    <source>
        <dbReference type="SAM" id="MobiDB-lite"/>
    </source>
</evidence>
<name>A0ABP9DS51_9PSEU</name>